<dbReference type="EMBL" id="BMHA01000002">
    <property type="protein sequence ID" value="GGI03999.1"/>
    <property type="molecule type" value="Genomic_DNA"/>
</dbReference>
<name>A0A8J3A821_9ACTN</name>
<reference evidence="2" key="2">
    <citation type="submission" date="2020-09" db="EMBL/GenBank/DDBJ databases">
        <authorList>
            <person name="Sun Q."/>
            <person name="Zhou Y."/>
        </authorList>
    </citation>
    <scope>NUCLEOTIDE SEQUENCE</scope>
    <source>
        <strain evidence="2">CGMCC 1.14988</strain>
    </source>
</reference>
<comment type="caution">
    <text evidence="2">The sequence shown here is derived from an EMBL/GenBank/DDBJ whole genome shotgun (WGS) entry which is preliminary data.</text>
</comment>
<protein>
    <submittedName>
        <fullName evidence="2">Uncharacterized protein</fullName>
    </submittedName>
</protein>
<keyword evidence="3" id="KW-1185">Reference proteome</keyword>
<dbReference type="AlphaFoldDB" id="A0A8J3A821"/>
<organism evidence="2 3">
    <name type="scientific">Egicoccus halophilus</name>
    <dbReference type="NCBI Taxonomy" id="1670830"/>
    <lineage>
        <taxon>Bacteria</taxon>
        <taxon>Bacillati</taxon>
        <taxon>Actinomycetota</taxon>
        <taxon>Nitriliruptoria</taxon>
        <taxon>Egicoccales</taxon>
        <taxon>Egicoccaceae</taxon>
        <taxon>Egicoccus</taxon>
    </lineage>
</organism>
<proteinExistence type="predicted"/>
<evidence type="ECO:0000313" key="2">
    <source>
        <dbReference type="EMBL" id="GGI03999.1"/>
    </source>
</evidence>
<feature type="region of interest" description="Disordered" evidence="1">
    <location>
        <begin position="55"/>
        <end position="119"/>
    </location>
</feature>
<dbReference type="Proteomes" id="UP000650511">
    <property type="component" value="Unassembled WGS sequence"/>
</dbReference>
<reference evidence="2" key="1">
    <citation type="journal article" date="2014" name="Int. J. Syst. Evol. Microbiol.">
        <title>Complete genome sequence of Corynebacterium casei LMG S-19264T (=DSM 44701T), isolated from a smear-ripened cheese.</title>
        <authorList>
            <consortium name="US DOE Joint Genome Institute (JGI-PGF)"/>
            <person name="Walter F."/>
            <person name="Albersmeier A."/>
            <person name="Kalinowski J."/>
            <person name="Ruckert C."/>
        </authorList>
    </citation>
    <scope>NUCLEOTIDE SEQUENCE</scope>
    <source>
        <strain evidence="2">CGMCC 1.14988</strain>
    </source>
</reference>
<evidence type="ECO:0000313" key="3">
    <source>
        <dbReference type="Proteomes" id="UP000650511"/>
    </source>
</evidence>
<gene>
    <name evidence="2" type="ORF">GCM10011354_06860</name>
</gene>
<accession>A0A8J3A821</accession>
<feature type="compositionally biased region" description="Basic residues" evidence="1">
    <location>
        <begin position="68"/>
        <end position="83"/>
    </location>
</feature>
<sequence length="119" mass="12255">MKSARTSTDCWAIGACGRAAPGGGGGVNDWLMKVPCLLVVGASAPEKGEVRFRKATVPGPVRTGNAPRGRRQRRTTTTSRRKRDVPAGVARIAAGNVGPVPVVGSHVGSNPWRGGAPDC</sequence>
<feature type="compositionally biased region" description="Low complexity" evidence="1">
    <location>
        <begin position="95"/>
        <end position="111"/>
    </location>
</feature>
<evidence type="ECO:0000256" key="1">
    <source>
        <dbReference type="SAM" id="MobiDB-lite"/>
    </source>
</evidence>